<dbReference type="Gene3D" id="1.25.40.10">
    <property type="entry name" value="Tetratricopeptide repeat domain"/>
    <property type="match status" value="1"/>
</dbReference>
<dbReference type="InterPro" id="IPR019734">
    <property type="entry name" value="TPR_rpt"/>
</dbReference>
<dbReference type="SUPFAM" id="SSF52540">
    <property type="entry name" value="P-loop containing nucleoside triphosphate hydrolases"/>
    <property type="match status" value="1"/>
</dbReference>
<dbReference type="InterPro" id="IPR028082">
    <property type="entry name" value="Peripla_BP_I"/>
</dbReference>
<feature type="repeat" description="TPR" evidence="3">
    <location>
        <begin position="596"/>
        <end position="629"/>
    </location>
</feature>
<dbReference type="Proteomes" id="UP000606396">
    <property type="component" value="Unassembled WGS sequence"/>
</dbReference>
<feature type="coiled-coil region" evidence="4">
    <location>
        <begin position="360"/>
        <end position="387"/>
    </location>
</feature>
<dbReference type="InterPro" id="IPR027417">
    <property type="entry name" value="P-loop_NTPase"/>
</dbReference>
<sequence>MTNAKRNPYIIGRAIHERHRFFGRDSLFHFIEDNLSQGVKVILLHGQRRIGKSSVLKQVSNFIQSNDFIFVQFDLQHQSQSSLSNIIYDLAMTIIDKLGIDADKLQTPTNAQLEENINLFSEVFLLNVYQEIQDRKIVLLLDEFDVASNDNGEINIVEQQTLFPYFKKLLKDQDKLFIIPVIGRYLNDLPNLLSLFKDAPNQNIGLLDESSAERMIVEPAKNILTYRNEAIKEILQFSARHPCFTQVICFTIFEQAREKEKWIVERADVEDILKKAIEKADSFLLSFWQVLTVEERIIMSAVAEAQKIAIKQGKRFPEEPLDLLGRNGINQTEELSQSWERLIENHYLSDDGRKITVELIRQWLLEYHSLQNEIQNLTTQKLKTQENENVQEIVKYLTEVANFWSQQGKYDLAIQHYEQALERDSSNFNIATSLAKEYLKAKDFEKSLELHKELFQADDNSYKEGYLDALSEYGHNLIIQREYSLAKEKYNKILEIEPNTKAAIQKILEIETYENQITTPEVNDSVSNQRTRNPKNSNLKKILAVITSLLVVSVGYGAYRFSSECPSGKQKQFGVLCIDDDTKISNGDRTLFPTIKNSYRDQGIQAFKQQKYQEASNLFAEAVKIDRKDPEVLIYHNNARAKQQGNPFTLAVAVPANNDNLAQEILRGVAQAQHEFNQNNGLSGRLLEMKIANDANQPQQATEVAAQLVKDSSILGIIGHNSSDSTKAALQEYSKTEIPVISPTSTSTQLLGKKNFFRSLPSDAAGGKKLAEYAFKKLQIKTVAIFSNPESSYSDSMREEFTKTFENLGGKVLKPEINLADKSLDMDAQVSRSLFRHEAKAAVLIPDRERINTALEIAKLNQDVVNRARNRNRNISGMKLLGGDTLYSYETLSKGVTVEGLTVVVPWFREAQQAKDFGKKAKEQWRGEVSWRTATSYDATQALIHALSANSTRTTVIDNLRNSSFVVNNTKTSGDTLQFNSQGERQTEPILVQIQGGRWVMLPQ</sequence>
<dbReference type="CDD" id="cd06268">
    <property type="entry name" value="PBP1_ABC_transporter_LIVBP-like"/>
    <property type="match status" value="1"/>
</dbReference>
<keyword evidence="7" id="KW-1185">Reference proteome</keyword>
<protein>
    <submittedName>
        <fullName evidence="6">ABC transporter substrate-binding protein</fullName>
    </submittedName>
</protein>
<evidence type="ECO:0000256" key="3">
    <source>
        <dbReference type="PROSITE-ProRule" id="PRU00339"/>
    </source>
</evidence>
<dbReference type="Pfam" id="PF13458">
    <property type="entry name" value="Peripla_BP_6"/>
    <property type="match status" value="1"/>
</dbReference>
<comment type="similarity">
    <text evidence="1">Belongs to the leucine-binding protein family.</text>
</comment>
<dbReference type="PROSITE" id="PS50005">
    <property type="entry name" value="TPR"/>
    <property type="match status" value="3"/>
</dbReference>
<evidence type="ECO:0000313" key="7">
    <source>
        <dbReference type="Proteomes" id="UP000606396"/>
    </source>
</evidence>
<feature type="repeat" description="TPR" evidence="3">
    <location>
        <begin position="394"/>
        <end position="427"/>
    </location>
</feature>
<dbReference type="InterPro" id="IPR011990">
    <property type="entry name" value="TPR-like_helical_dom_sf"/>
</dbReference>
<dbReference type="SUPFAM" id="SSF53822">
    <property type="entry name" value="Periplasmic binding protein-like I"/>
    <property type="match status" value="1"/>
</dbReference>
<organism evidence="6 7">
    <name type="scientific">Nostoc punctiforme FACHB-252</name>
    <dbReference type="NCBI Taxonomy" id="1357509"/>
    <lineage>
        <taxon>Bacteria</taxon>
        <taxon>Bacillati</taxon>
        <taxon>Cyanobacteriota</taxon>
        <taxon>Cyanophyceae</taxon>
        <taxon>Nostocales</taxon>
        <taxon>Nostocaceae</taxon>
        <taxon>Nostoc</taxon>
    </lineage>
</organism>
<dbReference type="InterPro" id="IPR028081">
    <property type="entry name" value="Leu-bd"/>
</dbReference>
<accession>A0ABR8HF93</accession>
<gene>
    <name evidence="6" type="ORF">H6G94_23245</name>
</gene>
<feature type="repeat" description="TPR" evidence="3">
    <location>
        <begin position="467"/>
        <end position="500"/>
    </location>
</feature>
<dbReference type="SUPFAM" id="SSF48452">
    <property type="entry name" value="TPR-like"/>
    <property type="match status" value="2"/>
</dbReference>
<evidence type="ECO:0000259" key="5">
    <source>
        <dbReference type="Pfam" id="PF13458"/>
    </source>
</evidence>
<dbReference type="InterPro" id="IPR051010">
    <property type="entry name" value="BCAA_transport"/>
</dbReference>
<dbReference type="Gene3D" id="3.40.50.300">
    <property type="entry name" value="P-loop containing nucleotide triphosphate hydrolases"/>
    <property type="match status" value="1"/>
</dbReference>
<dbReference type="RefSeq" id="WP_190951212.1">
    <property type="nucleotide sequence ID" value="NZ_JACJTC010000017.1"/>
</dbReference>
<dbReference type="Gene3D" id="3.40.50.2300">
    <property type="match status" value="2"/>
</dbReference>
<keyword evidence="2" id="KW-0732">Signal</keyword>
<dbReference type="SMART" id="SM00028">
    <property type="entry name" value="TPR"/>
    <property type="match status" value="4"/>
</dbReference>
<proteinExistence type="inferred from homology"/>
<evidence type="ECO:0000256" key="4">
    <source>
        <dbReference type="SAM" id="Coils"/>
    </source>
</evidence>
<evidence type="ECO:0000256" key="1">
    <source>
        <dbReference type="ARBA" id="ARBA00010062"/>
    </source>
</evidence>
<feature type="domain" description="Leucine-binding protein" evidence="5">
    <location>
        <begin position="662"/>
        <end position="965"/>
    </location>
</feature>
<evidence type="ECO:0000313" key="6">
    <source>
        <dbReference type="EMBL" id="MBD2614153.1"/>
    </source>
</evidence>
<name>A0ABR8HF93_NOSPU</name>
<dbReference type="EMBL" id="JACJTC010000017">
    <property type="protein sequence ID" value="MBD2614153.1"/>
    <property type="molecule type" value="Genomic_DNA"/>
</dbReference>
<evidence type="ECO:0000256" key="2">
    <source>
        <dbReference type="ARBA" id="ARBA00022729"/>
    </source>
</evidence>
<dbReference type="PANTHER" id="PTHR30483:SF6">
    <property type="entry name" value="PERIPLASMIC BINDING PROTEIN OF ABC TRANSPORTER FOR NATURAL AMINO ACIDS"/>
    <property type="match status" value="1"/>
</dbReference>
<comment type="caution">
    <text evidence="6">The sequence shown here is derived from an EMBL/GenBank/DDBJ whole genome shotgun (WGS) entry which is preliminary data.</text>
</comment>
<keyword evidence="3" id="KW-0802">TPR repeat</keyword>
<keyword evidence="4" id="KW-0175">Coiled coil</keyword>
<reference evidence="6 7" key="1">
    <citation type="journal article" date="2020" name="ISME J.">
        <title>Comparative genomics reveals insights into cyanobacterial evolution and habitat adaptation.</title>
        <authorList>
            <person name="Chen M.Y."/>
            <person name="Teng W.K."/>
            <person name="Zhao L."/>
            <person name="Hu C.X."/>
            <person name="Zhou Y.K."/>
            <person name="Han B.P."/>
            <person name="Song L.R."/>
            <person name="Shu W.S."/>
        </authorList>
    </citation>
    <scope>NUCLEOTIDE SEQUENCE [LARGE SCALE GENOMIC DNA]</scope>
    <source>
        <strain evidence="6 7">FACHB-252</strain>
    </source>
</reference>
<dbReference type="PANTHER" id="PTHR30483">
    <property type="entry name" value="LEUCINE-SPECIFIC-BINDING PROTEIN"/>
    <property type="match status" value="1"/>
</dbReference>